<sequence length="320" mass="36495">MSDLHFRPFRNFDPPELVRLWNVSYNGRGVASPITPDIFDVAALAHTYFDPQGLIVAESEDRLVGFVHVGFCVNEAHDDLDYSKAVVCAIVVEPAERHLHIGSQLLEKAREYARSKGATELFAGPSPGRDPFYSGIYGGSRPSGFLESHESIGPFLRQQGFEEFERHAVYQKDLQNSRDPVNFRLIAIRRKMQLQLTDQPSDVDWWWLVRMGRYDYLRFEMLSKDTAETVAAISVIGLDFYIPAWNERAVGLLDMYVLEKERRKGYAQALLVELGRRLKDDMVTLAEIHVPFEKPEVRDLVEGAGFQQIDTGIVYHQSLS</sequence>
<dbReference type="InterPro" id="IPR016181">
    <property type="entry name" value="Acyl_CoA_acyltransferase"/>
</dbReference>
<evidence type="ECO:0000256" key="1">
    <source>
        <dbReference type="ARBA" id="ARBA00022679"/>
    </source>
</evidence>
<organism evidence="4 5">
    <name type="scientific">Rubinisphaera brasiliensis (strain ATCC 49424 / DSM 5305 / JCM 21570 / IAM 15109 / NBRC 103401 / IFAM 1448)</name>
    <name type="common">Planctomyces brasiliensis</name>
    <dbReference type="NCBI Taxonomy" id="756272"/>
    <lineage>
        <taxon>Bacteria</taxon>
        <taxon>Pseudomonadati</taxon>
        <taxon>Planctomycetota</taxon>
        <taxon>Planctomycetia</taxon>
        <taxon>Planctomycetales</taxon>
        <taxon>Planctomycetaceae</taxon>
        <taxon>Rubinisphaera</taxon>
    </lineage>
</organism>
<keyword evidence="1" id="KW-0808">Transferase</keyword>
<dbReference type="InterPro" id="IPR000182">
    <property type="entry name" value="GNAT_dom"/>
</dbReference>
<dbReference type="AlphaFoldDB" id="F0SFI1"/>
<dbReference type="Gene3D" id="3.40.630.30">
    <property type="match status" value="1"/>
</dbReference>
<dbReference type="HOGENOM" id="CLU_868463_0_0_0"/>
<protein>
    <submittedName>
        <fullName evidence="4">GCN5-related N-acetyltransferase</fullName>
    </submittedName>
</protein>
<dbReference type="InterPro" id="IPR050832">
    <property type="entry name" value="Bact_Acetyltransf"/>
</dbReference>
<evidence type="ECO:0000259" key="3">
    <source>
        <dbReference type="PROSITE" id="PS51186"/>
    </source>
</evidence>
<dbReference type="CDD" id="cd04301">
    <property type="entry name" value="NAT_SF"/>
    <property type="match status" value="1"/>
</dbReference>
<dbReference type="SUPFAM" id="SSF55729">
    <property type="entry name" value="Acyl-CoA N-acyltransferases (Nat)"/>
    <property type="match status" value="2"/>
</dbReference>
<dbReference type="PANTHER" id="PTHR43877">
    <property type="entry name" value="AMINOALKYLPHOSPHONATE N-ACETYLTRANSFERASE-RELATED-RELATED"/>
    <property type="match status" value="1"/>
</dbReference>
<dbReference type="KEGG" id="pbs:Plabr_1778"/>
<proteinExistence type="predicted"/>
<dbReference type="GO" id="GO:0016747">
    <property type="term" value="F:acyltransferase activity, transferring groups other than amino-acyl groups"/>
    <property type="evidence" value="ECO:0007669"/>
    <property type="project" value="InterPro"/>
</dbReference>
<dbReference type="EMBL" id="CP002546">
    <property type="protein sequence ID" value="ADY59388.1"/>
    <property type="molecule type" value="Genomic_DNA"/>
</dbReference>
<dbReference type="eggNOG" id="COG0456">
    <property type="taxonomic scope" value="Bacteria"/>
</dbReference>
<dbReference type="PROSITE" id="PS51186">
    <property type="entry name" value="GNAT"/>
    <property type="match status" value="1"/>
</dbReference>
<evidence type="ECO:0000313" key="5">
    <source>
        <dbReference type="Proteomes" id="UP000006860"/>
    </source>
</evidence>
<dbReference type="Pfam" id="PF00583">
    <property type="entry name" value="Acetyltransf_1"/>
    <property type="match status" value="1"/>
</dbReference>
<accession>F0SFI1</accession>
<feature type="domain" description="N-acetyltransferase" evidence="3">
    <location>
        <begin position="4"/>
        <end position="175"/>
    </location>
</feature>
<dbReference type="RefSeq" id="WP_013628115.1">
    <property type="nucleotide sequence ID" value="NC_015174.1"/>
</dbReference>
<evidence type="ECO:0000256" key="2">
    <source>
        <dbReference type="ARBA" id="ARBA00023315"/>
    </source>
</evidence>
<dbReference type="Proteomes" id="UP000006860">
    <property type="component" value="Chromosome"/>
</dbReference>
<keyword evidence="2" id="KW-0012">Acyltransferase</keyword>
<dbReference type="OrthoDB" id="241885at2"/>
<name>F0SFI1_RUBBR</name>
<dbReference type="STRING" id="756272.Plabr_1778"/>
<gene>
    <name evidence="4" type="ordered locus">Plabr_1778</name>
</gene>
<reference evidence="5" key="1">
    <citation type="submission" date="2011-02" db="EMBL/GenBank/DDBJ databases">
        <title>The complete genome of Planctomyces brasiliensis DSM 5305.</title>
        <authorList>
            <person name="Lucas S."/>
            <person name="Copeland A."/>
            <person name="Lapidus A."/>
            <person name="Bruce D."/>
            <person name="Goodwin L."/>
            <person name="Pitluck S."/>
            <person name="Kyrpides N."/>
            <person name="Mavromatis K."/>
            <person name="Pagani I."/>
            <person name="Ivanova N."/>
            <person name="Ovchinnikova G."/>
            <person name="Lu M."/>
            <person name="Detter J.C."/>
            <person name="Han C."/>
            <person name="Land M."/>
            <person name="Hauser L."/>
            <person name="Markowitz V."/>
            <person name="Cheng J.-F."/>
            <person name="Hugenholtz P."/>
            <person name="Woyke T."/>
            <person name="Wu D."/>
            <person name="Tindall B."/>
            <person name="Pomrenke H.G."/>
            <person name="Brambilla E."/>
            <person name="Klenk H.-P."/>
            <person name="Eisen J.A."/>
        </authorList>
    </citation>
    <scope>NUCLEOTIDE SEQUENCE [LARGE SCALE GENOMIC DNA]</scope>
    <source>
        <strain evidence="5">ATCC 49424 / DSM 5305 / JCM 21570 / IAM 15109 / NBRC 103401 / IFAM 1448</strain>
    </source>
</reference>
<evidence type="ECO:0000313" key="4">
    <source>
        <dbReference type="EMBL" id="ADY59388.1"/>
    </source>
</evidence>
<keyword evidence="5" id="KW-1185">Reference proteome</keyword>